<dbReference type="FunFam" id="3.40.50.10050:FF:000001">
    <property type="entry name" value="Translation initiation factor IF-2"/>
    <property type="match status" value="1"/>
</dbReference>
<feature type="compositionally biased region" description="Polar residues" evidence="10">
    <location>
        <begin position="171"/>
        <end position="184"/>
    </location>
</feature>
<comment type="subcellular location">
    <subcellularLocation>
        <location evidence="8">Cytoplasm</location>
    </subcellularLocation>
</comment>
<organism evidence="12 13">
    <name type="scientific">Bianquea renquensis</name>
    <dbReference type="NCBI Taxonomy" id="2763661"/>
    <lineage>
        <taxon>Bacteria</taxon>
        <taxon>Bacillati</taxon>
        <taxon>Bacillota</taxon>
        <taxon>Clostridia</taxon>
        <taxon>Eubacteriales</taxon>
        <taxon>Bianqueaceae</taxon>
        <taxon>Bianquea</taxon>
    </lineage>
</organism>
<dbReference type="CDD" id="cd03702">
    <property type="entry name" value="IF2_mtIF2_II"/>
    <property type="match status" value="1"/>
</dbReference>
<dbReference type="Pfam" id="PF11987">
    <property type="entry name" value="IF-2"/>
    <property type="match status" value="1"/>
</dbReference>
<dbReference type="GO" id="GO:0005525">
    <property type="term" value="F:GTP binding"/>
    <property type="evidence" value="ECO:0007669"/>
    <property type="project" value="UniProtKB-KW"/>
</dbReference>
<dbReference type="NCBIfam" id="TIGR00231">
    <property type="entry name" value="small_GTP"/>
    <property type="match status" value="1"/>
</dbReference>
<evidence type="ECO:0000256" key="8">
    <source>
        <dbReference type="HAMAP-Rule" id="MF_00100"/>
    </source>
</evidence>
<feature type="compositionally biased region" description="Basic and acidic residues" evidence="10">
    <location>
        <begin position="72"/>
        <end position="113"/>
    </location>
</feature>
<keyword evidence="3 8" id="KW-0396">Initiation factor</keyword>
<keyword evidence="6 8" id="KW-0342">GTP-binding</keyword>
<dbReference type="InterPro" id="IPR023115">
    <property type="entry name" value="TIF_IF2_dom3"/>
</dbReference>
<dbReference type="GO" id="GO:0005829">
    <property type="term" value="C:cytosol"/>
    <property type="evidence" value="ECO:0007669"/>
    <property type="project" value="TreeGrafter"/>
</dbReference>
<evidence type="ECO:0000256" key="7">
    <source>
        <dbReference type="ARBA" id="ARBA00025162"/>
    </source>
</evidence>
<feature type="compositionally biased region" description="Polar residues" evidence="10">
    <location>
        <begin position="214"/>
        <end position="226"/>
    </location>
</feature>
<dbReference type="CDD" id="cd01887">
    <property type="entry name" value="IF2_eIF5B"/>
    <property type="match status" value="1"/>
</dbReference>
<dbReference type="SUPFAM" id="SSF52540">
    <property type="entry name" value="P-loop containing nucleoside triphosphate hydrolases"/>
    <property type="match status" value="1"/>
</dbReference>
<dbReference type="Gene3D" id="3.40.50.10050">
    <property type="entry name" value="Translation initiation factor IF- 2, domain 3"/>
    <property type="match status" value="1"/>
</dbReference>
<dbReference type="InterPro" id="IPR053905">
    <property type="entry name" value="EF-G-like_DII"/>
</dbReference>
<dbReference type="PANTHER" id="PTHR43381:SF5">
    <property type="entry name" value="TR-TYPE G DOMAIN-CONTAINING PROTEIN"/>
    <property type="match status" value="1"/>
</dbReference>
<evidence type="ECO:0000256" key="1">
    <source>
        <dbReference type="ARBA" id="ARBA00007733"/>
    </source>
</evidence>
<comment type="function">
    <text evidence="7 8 9">One of the essential components for the initiation of protein synthesis. Protects formylmethionyl-tRNA from spontaneous hydrolysis and promotes its binding to the 30S ribosomal subunits. Also involved in the hydrolysis of GTP during the formation of the 70S ribosomal complex.</text>
</comment>
<dbReference type="InterPro" id="IPR006847">
    <property type="entry name" value="IF2_N"/>
</dbReference>
<feature type="region of interest" description="G-domain" evidence="8">
    <location>
        <begin position="457"/>
        <end position="605"/>
    </location>
</feature>
<sequence length="952" mass="103865">MRVHELAKELEVSSKEIMKKLETIGVFVPNHMSTLEPGEVNKVRGMFGKPAVKRPAQPRQTVRKTEAAGAEGKPEPPKMEKPAPDRAKVEVKKEAPKPEPVPEKKPEAPKAEKPQPTAEKPQTETHADAASQAAKTGSEAANRSMDPPRNRDQQGRPQGQRPNSGDRPTRYSDQQGRPQGQRPNSGDRPARYSDQQSRPQGQRPNSGDRPARNGDQQSRPQGQSRPYSGDRPNRSGDQNRQGQGGYRRASDQNGQGGARRPYDQQRNQGNARPFDSKPRGPRLAQGSSADTLIIPERPKIEEKPKKTDRNRKDKGKPVGAEEFSRKKSIKMSEIPMDDGRLDSKQPKVKKPKAAKPQSAQETKPAEPEIKVVSLPEVMTVKEFAEYLRKPSAQIIKSLMLKGIMAGLNQQIEFEKAEEVALDMGILVEPMVEEDIFASYLEAEQKPEDPANLKERPPVVVVMGHVDHGKTSLLDTIRKTKVTAGEAGGITQQIGASVVEIDGRKITFLDTPGHEAFTAMRMRGAQVTDIAILVVAADDGVMPQTVEAINHAKAAGVDIIVAINKMDKPGANPDRVMQELSEYELIPEDWGGSTICVPVSALKGDGIDTLLEMVLLVADMKELKANPDKPAAGTIIEAELDKGRGAVATVLVQSGTLHIGDCIVVGKSFGKIKAMQDDKGRKVKSAGPSKPVEIIGLSEVPSAGERFFVTKNEKEARQLSEKVSAKDREKLMEGTKKVSLDDLFNQIKAGSVKELNIVVKADTQGAVEAVRQSLEKLSNSEVVIRIIHGGVGAVTESDVTLASASNSIIIGFNVRPDAGAKSVAEREQVDIRLYRVIYNAIEDIEAAMKGMLDPEFEEKVIGHATVRQVFKASGIGTIAGSYVTDGKITRSASARLVRDGIVIHEGELASLRRFKDDVKEVASGYECGIMFAKYSDIREEDSIEAYVMEEIKR</sequence>
<dbReference type="InterPro" id="IPR015760">
    <property type="entry name" value="TIF_IF2"/>
</dbReference>
<dbReference type="Proteomes" id="UP000657006">
    <property type="component" value="Unassembled WGS sequence"/>
</dbReference>
<dbReference type="Pfam" id="PF22042">
    <property type="entry name" value="EF-G_D2"/>
    <property type="match status" value="1"/>
</dbReference>
<feature type="binding site" evidence="8">
    <location>
        <begin position="563"/>
        <end position="566"/>
    </location>
    <ligand>
        <name>GTP</name>
        <dbReference type="ChEBI" id="CHEBI:37565"/>
    </ligand>
</feature>
<evidence type="ECO:0000313" key="12">
    <source>
        <dbReference type="EMBL" id="MBC8544750.1"/>
    </source>
</evidence>
<gene>
    <name evidence="8 12" type="primary">infB</name>
    <name evidence="12" type="ORF">H8730_14470</name>
</gene>
<dbReference type="InterPro" id="IPR036925">
    <property type="entry name" value="TIF_IF2_dom3_sf"/>
</dbReference>
<keyword evidence="5 8" id="KW-0648">Protein biosynthesis</keyword>
<dbReference type="PROSITE" id="PS01176">
    <property type="entry name" value="IF2"/>
    <property type="match status" value="1"/>
</dbReference>
<keyword evidence="8" id="KW-0963">Cytoplasm</keyword>
<evidence type="ECO:0000256" key="10">
    <source>
        <dbReference type="SAM" id="MobiDB-lite"/>
    </source>
</evidence>
<dbReference type="Gene3D" id="2.40.30.10">
    <property type="entry name" value="Translation factors"/>
    <property type="match status" value="2"/>
</dbReference>
<dbReference type="InterPro" id="IPR009000">
    <property type="entry name" value="Transl_B-barrel_sf"/>
</dbReference>
<feature type="region of interest" description="Disordered" evidence="10">
    <location>
        <begin position="47"/>
        <end position="367"/>
    </location>
</feature>
<evidence type="ECO:0000313" key="13">
    <source>
        <dbReference type="Proteomes" id="UP000657006"/>
    </source>
</evidence>
<dbReference type="CDD" id="cd03692">
    <property type="entry name" value="mtIF2_IVc"/>
    <property type="match status" value="1"/>
</dbReference>
<dbReference type="InterPro" id="IPR000795">
    <property type="entry name" value="T_Tr_GTP-bd_dom"/>
</dbReference>
<feature type="compositionally biased region" description="Basic and acidic residues" evidence="10">
    <location>
        <begin position="296"/>
        <end position="311"/>
    </location>
</feature>
<dbReference type="InterPro" id="IPR027417">
    <property type="entry name" value="P-loop_NTPase"/>
</dbReference>
<dbReference type="InterPro" id="IPR044145">
    <property type="entry name" value="IF2_II"/>
</dbReference>
<evidence type="ECO:0000256" key="6">
    <source>
        <dbReference type="ARBA" id="ARBA00023134"/>
    </source>
</evidence>
<dbReference type="GO" id="GO:0003924">
    <property type="term" value="F:GTPase activity"/>
    <property type="evidence" value="ECO:0007669"/>
    <property type="project" value="UniProtKB-UniRule"/>
</dbReference>
<feature type="binding site" evidence="8">
    <location>
        <begin position="463"/>
        <end position="470"/>
    </location>
    <ligand>
        <name>GTP</name>
        <dbReference type="ChEBI" id="CHEBI:37565"/>
    </ligand>
</feature>
<accession>A0A926DT10</accession>
<protein>
    <recommendedName>
        <fullName evidence="2 8">Translation initiation factor IF-2</fullName>
    </recommendedName>
</protein>
<dbReference type="SUPFAM" id="SSF52156">
    <property type="entry name" value="Initiation factor IF2/eIF5b, domain 3"/>
    <property type="match status" value="1"/>
</dbReference>
<name>A0A926DT10_9FIRM</name>
<dbReference type="Pfam" id="PF00009">
    <property type="entry name" value="GTP_EFTU"/>
    <property type="match status" value="1"/>
</dbReference>
<dbReference type="Gene3D" id="1.10.10.2480">
    <property type="match status" value="1"/>
</dbReference>
<dbReference type="Gene3D" id="3.40.50.300">
    <property type="entry name" value="P-loop containing nucleotide triphosphate hydrolases"/>
    <property type="match status" value="1"/>
</dbReference>
<dbReference type="EMBL" id="JACRSQ010000030">
    <property type="protein sequence ID" value="MBC8544750.1"/>
    <property type="molecule type" value="Genomic_DNA"/>
</dbReference>
<evidence type="ECO:0000256" key="5">
    <source>
        <dbReference type="ARBA" id="ARBA00022917"/>
    </source>
</evidence>
<feature type="domain" description="Tr-type G" evidence="11">
    <location>
        <begin position="454"/>
        <end position="623"/>
    </location>
</feature>
<comment type="similarity">
    <text evidence="1 8 9">Belongs to the TRAFAC class translation factor GTPase superfamily. Classic translation factor GTPase family. IF-2 subfamily.</text>
</comment>
<dbReference type="PANTHER" id="PTHR43381">
    <property type="entry name" value="TRANSLATION INITIATION FACTOR IF-2-RELATED"/>
    <property type="match status" value="1"/>
</dbReference>
<evidence type="ECO:0000259" key="11">
    <source>
        <dbReference type="PROSITE" id="PS51722"/>
    </source>
</evidence>
<evidence type="ECO:0000256" key="2">
    <source>
        <dbReference type="ARBA" id="ARBA00020675"/>
    </source>
</evidence>
<dbReference type="SUPFAM" id="SSF50447">
    <property type="entry name" value="Translation proteins"/>
    <property type="match status" value="2"/>
</dbReference>
<feature type="compositionally biased region" description="Polar residues" evidence="10">
    <location>
        <begin position="193"/>
        <end position="205"/>
    </location>
</feature>
<reference evidence="12" key="1">
    <citation type="submission" date="2020-08" db="EMBL/GenBank/DDBJ databases">
        <title>Genome public.</title>
        <authorList>
            <person name="Liu C."/>
            <person name="Sun Q."/>
        </authorList>
    </citation>
    <scope>NUCLEOTIDE SEQUENCE</scope>
    <source>
        <strain evidence="12">NSJ-32</strain>
    </source>
</reference>
<keyword evidence="4 8" id="KW-0547">Nucleotide-binding</keyword>
<evidence type="ECO:0000256" key="3">
    <source>
        <dbReference type="ARBA" id="ARBA00022540"/>
    </source>
</evidence>
<keyword evidence="13" id="KW-1185">Reference proteome</keyword>
<dbReference type="Pfam" id="PF04760">
    <property type="entry name" value="IF2_N"/>
    <property type="match status" value="2"/>
</dbReference>
<dbReference type="AlphaFoldDB" id="A0A926DT10"/>
<dbReference type="InterPro" id="IPR000178">
    <property type="entry name" value="TF_IF2_bacterial-like"/>
</dbReference>
<dbReference type="HAMAP" id="MF_00100_B">
    <property type="entry name" value="IF_2_B"/>
    <property type="match status" value="1"/>
</dbReference>
<dbReference type="GO" id="GO:0003743">
    <property type="term" value="F:translation initiation factor activity"/>
    <property type="evidence" value="ECO:0007669"/>
    <property type="project" value="UniProtKB-UniRule"/>
</dbReference>
<proteinExistence type="inferred from homology"/>
<dbReference type="FunFam" id="2.40.30.10:FF:000007">
    <property type="entry name" value="Translation initiation factor IF-2"/>
    <property type="match status" value="1"/>
</dbReference>
<comment type="caution">
    <text evidence="12">The sequence shown here is derived from an EMBL/GenBank/DDBJ whole genome shotgun (WGS) entry which is preliminary data.</text>
</comment>
<evidence type="ECO:0000256" key="9">
    <source>
        <dbReference type="RuleBase" id="RU000644"/>
    </source>
</evidence>
<dbReference type="FunFam" id="3.40.50.300:FF:000019">
    <property type="entry name" value="Translation initiation factor IF-2"/>
    <property type="match status" value="1"/>
</dbReference>
<evidence type="ECO:0000256" key="4">
    <source>
        <dbReference type="ARBA" id="ARBA00022741"/>
    </source>
</evidence>
<dbReference type="InterPro" id="IPR005225">
    <property type="entry name" value="Small_GTP-bd"/>
</dbReference>
<feature type="binding site" evidence="8">
    <location>
        <begin position="509"/>
        <end position="513"/>
    </location>
    <ligand>
        <name>GTP</name>
        <dbReference type="ChEBI" id="CHEBI:37565"/>
    </ligand>
</feature>
<dbReference type="NCBIfam" id="TIGR00487">
    <property type="entry name" value="IF-2"/>
    <property type="match status" value="1"/>
</dbReference>
<dbReference type="FunFam" id="2.40.30.10:FF:000008">
    <property type="entry name" value="Translation initiation factor IF-2"/>
    <property type="match status" value="1"/>
</dbReference>
<dbReference type="PROSITE" id="PS51722">
    <property type="entry name" value="G_TR_2"/>
    <property type="match status" value="1"/>
</dbReference>